<feature type="transmembrane region" description="Helical" evidence="2">
    <location>
        <begin position="12"/>
        <end position="32"/>
    </location>
</feature>
<keyword evidence="2" id="KW-0472">Membrane</keyword>
<feature type="region of interest" description="Disordered" evidence="1">
    <location>
        <begin position="46"/>
        <end position="79"/>
    </location>
</feature>
<evidence type="ECO:0000256" key="2">
    <source>
        <dbReference type="SAM" id="Phobius"/>
    </source>
</evidence>
<sequence length="118" mass="12670">MAAASLVSSLTLPLLSAILGGAIALVFLAGYLRRKRAAIAHIPPSATATAASPDQPKHVRPSNQAQHKKGHLPLSLSSRNSYPRSCHPQNYFCVSTTDEMMREHCNCKLSIAPVRTPV</sequence>
<proteinExistence type="predicted"/>
<reference evidence="3" key="2">
    <citation type="journal article" date="2015" name="Data Brief">
        <title>Shoot transcriptome of the giant reed, Arundo donax.</title>
        <authorList>
            <person name="Barrero R.A."/>
            <person name="Guerrero F.D."/>
            <person name="Moolhuijzen P."/>
            <person name="Goolsby J.A."/>
            <person name="Tidwell J."/>
            <person name="Bellgard S.E."/>
            <person name="Bellgard M.I."/>
        </authorList>
    </citation>
    <scope>NUCLEOTIDE SEQUENCE</scope>
    <source>
        <tissue evidence="3">Shoot tissue taken approximately 20 cm above the soil surface</tissue>
    </source>
</reference>
<organism evidence="3">
    <name type="scientific">Arundo donax</name>
    <name type="common">Giant reed</name>
    <name type="synonym">Donax arundinaceus</name>
    <dbReference type="NCBI Taxonomy" id="35708"/>
    <lineage>
        <taxon>Eukaryota</taxon>
        <taxon>Viridiplantae</taxon>
        <taxon>Streptophyta</taxon>
        <taxon>Embryophyta</taxon>
        <taxon>Tracheophyta</taxon>
        <taxon>Spermatophyta</taxon>
        <taxon>Magnoliopsida</taxon>
        <taxon>Liliopsida</taxon>
        <taxon>Poales</taxon>
        <taxon>Poaceae</taxon>
        <taxon>PACMAD clade</taxon>
        <taxon>Arundinoideae</taxon>
        <taxon>Arundineae</taxon>
        <taxon>Arundo</taxon>
    </lineage>
</organism>
<protein>
    <submittedName>
        <fullName evidence="3">Uncharacterized protein</fullName>
    </submittedName>
</protein>
<keyword evidence="2" id="KW-0812">Transmembrane</keyword>
<name>A0A0A9DAE4_ARUDO</name>
<accession>A0A0A9DAE4</accession>
<evidence type="ECO:0000313" key="3">
    <source>
        <dbReference type="EMBL" id="JAD80727.1"/>
    </source>
</evidence>
<dbReference type="EMBL" id="GBRH01217168">
    <property type="protein sequence ID" value="JAD80727.1"/>
    <property type="molecule type" value="Transcribed_RNA"/>
</dbReference>
<keyword evidence="2" id="KW-1133">Transmembrane helix</keyword>
<dbReference type="AlphaFoldDB" id="A0A0A9DAE4"/>
<reference evidence="3" key="1">
    <citation type="submission" date="2014-09" db="EMBL/GenBank/DDBJ databases">
        <authorList>
            <person name="Magalhaes I.L.F."/>
            <person name="Oliveira U."/>
            <person name="Santos F.R."/>
            <person name="Vidigal T.H.D.A."/>
            <person name="Brescovit A.D."/>
            <person name="Santos A.J."/>
        </authorList>
    </citation>
    <scope>NUCLEOTIDE SEQUENCE</scope>
    <source>
        <tissue evidence="3">Shoot tissue taken approximately 20 cm above the soil surface</tissue>
    </source>
</reference>
<evidence type="ECO:0000256" key="1">
    <source>
        <dbReference type="SAM" id="MobiDB-lite"/>
    </source>
</evidence>